<evidence type="ECO:0000256" key="3">
    <source>
        <dbReference type="ARBA" id="ARBA00012438"/>
    </source>
</evidence>
<evidence type="ECO:0000256" key="7">
    <source>
        <dbReference type="ARBA" id="ARBA00022692"/>
    </source>
</evidence>
<keyword evidence="9 16" id="KW-0418">Kinase</keyword>
<dbReference type="GO" id="GO:0000155">
    <property type="term" value="F:phosphorelay sensor kinase activity"/>
    <property type="evidence" value="ECO:0007669"/>
    <property type="project" value="InterPro"/>
</dbReference>
<evidence type="ECO:0000256" key="6">
    <source>
        <dbReference type="ARBA" id="ARBA00022679"/>
    </source>
</evidence>
<comment type="subcellular location">
    <subcellularLocation>
        <location evidence="2">Cell membrane</location>
        <topology evidence="2">Multi-pass membrane protein</topology>
    </subcellularLocation>
</comment>
<keyword evidence="12" id="KW-0902">Two-component regulatory system</keyword>
<gene>
    <name evidence="16" type="ORF">CZ674_11190</name>
</gene>
<dbReference type="InterPro" id="IPR029151">
    <property type="entry name" value="Sensor-like_sf"/>
</dbReference>
<evidence type="ECO:0000256" key="1">
    <source>
        <dbReference type="ARBA" id="ARBA00000085"/>
    </source>
</evidence>
<proteinExistence type="predicted"/>
<feature type="transmembrane region" description="Helical" evidence="14">
    <location>
        <begin position="165"/>
        <end position="186"/>
    </location>
</feature>
<dbReference type="SUPFAM" id="SSF103190">
    <property type="entry name" value="Sensory domain-like"/>
    <property type="match status" value="1"/>
</dbReference>
<name>A0A1R4GE63_9MICO</name>
<dbReference type="GO" id="GO:0005524">
    <property type="term" value="F:ATP binding"/>
    <property type="evidence" value="ECO:0007669"/>
    <property type="project" value="UniProtKB-KW"/>
</dbReference>
<evidence type="ECO:0000313" key="17">
    <source>
        <dbReference type="Proteomes" id="UP000195787"/>
    </source>
</evidence>
<dbReference type="InterPro" id="IPR016120">
    <property type="entry name" value="Sig_transdc_His_kin_SpoOB"/>
</dbReference>
<dbReference type="Gene3D" id="1.10.287.130">
    <property type="match status" value="1"/>
</dbReference>
<dbReference type="InterPro" id="IPR035965">
    <property type="entry name" value="PAS-like_dom_sf"/>
</dbReference>
<evidence type="ECO:0000313" key="16">
    <source>
        <dbReference type="EMBL" id="SJM66447.1"/>
    </source>
</evidence>
<dbReference type="Gene3D" id="3.30.450.20">
    <property type="entry name" value="PAS domain"/>
    <property type="match status" value="2"/>
</dbReference>
<dbReference type="GO" id="GO:0005886">
    <property type="term" value="C:plasma membrane"/>
    <property type="evidence" value="ECO:0007669"/>
    <property type="project" value="UniProtKB-SubCell"/>
</dbReference>
<dbReference type="Pfam" id="PF17203">
    <property type="entry name" value="sCache_3_2"/>
    <property type="match status" value="1"/>
</dbReference>
<organism evidence="16 17">
    <name type="scientific">Agrococcus casei LMG 22410</name>
    <dbReference type="NCBI Taxonomy" id="1255656"/>
    <lineage>
        <taxon>Bacteria</taxon>
        <taxon>Bacillati</taxon>
        <taxon>Actinomycetota</taxon>
        <taxon>Actinomycetes</taxon>
        <taxon>Micrococcales</taxon>
        <taxon>Microbacteriaceae</taxon>
        <taxon>Agrococcus</taxon>
    </lineage>
</organism>
<dbReference type="EMBL" id="FUHU01000044">
    <property type="protein sequence ID" value="SJM66447.1"/>
    <property type="molecule type" value="Genomic_DNA"/>
</dbReference>
<dbReference type="InterPro" id="IPR003594">
    <property type="entry name" value="HATPase_dom"/>
</dbReference>
<keyword evidence="10" id="KW-0067">ATP-binding</keyword>
<keyword evidence="8" id="KW-0547">Nucleotide-binding</keyword>
<dbReference type="Pfam" id="PF02518">
    <property type="entry name" value="HATPase_c"/>
    <property type="match status" value="1"/>
</dbReference>
<keyword evidence="7 14" id="KW-0812">Transmembrane</keyword>
<comment type="catalytic activity">
    <reaction evidence="1">
        <text>ATP + protein L-histidine = ADP + protein N-phospho-L-histidine.</text>
        <dbReference type="EC" id="2.7.13.3"/>
    </reaction>
</comment>
<evidence type="ECO:0000256" key="2">
    <source>
        <dbReference type="ARBA" id="ARBA00004651"/>
    </source>
</evidence>
<dbReference type="PRINTS" id="PR00344">
    <property type="entry name" value="BCTRLSENSOR"/>
</dbReference>
<evidence type="ECO:0000256" key="13">
    <source>
        <dbReference type="ARBA" id="ARBA00023136"/>
    </source>
</evidence>
<keyword evidence="13 14" id="KW-0472">Membrane</keyword>
<evidence type="ECO:0000256" key="11">
    <source>
        <dbReference type="ARBA" id="ARBA00022989"/>
    </source>
</evidence>
<evidence type="ECO:0000259" key="15">
    <source>
        <dbReference type="PROSITE" id="PS50109"/>
    </source>
</evidence>
<dbReference type="InterPro" id="IPR000014">
    <property type="entry name" value="PAS"/>
</dbReference>
<dbReference type="SUPFAM" id="SSF55785">
    <property type="entry name" value="PYP-like sensor domain (PAS domain)"/>
    <property type="match status" value="1"/>
</dbReference>
<evidence type="ECO:0000256" key="8">
    <source>
        <dbReference type="ARBA" id="ARBA00022741"/>
    </source>
</evidence>
<keyword evidence="11 14" id="KW-1133">Transmembrane helix</keyword>
<evidence type="ECO:0000256" key="10">
    <source>
        <dbReference type="ARBA" id="ARBA00022840"/>
    </source>
</evidence>
<evidence type="ECO:0000256" key="9">
    <source>
        <dbReference type="ARBA" id="ARBA00022777"/>
    </source>
</evidence>
<dbReference type="SMART" id="SM00387">
    <property type="entry name" value="HATPase_c"/>
    <property type="match status" value="1"/>
</dbReference>
<dbReference type="Proteomes" id="UP000195787">
    <property type="component" value="Unassembled WGS sequence"/>
</dbReference>
<keyword evidence="17" id="KW-1185">Reference proteome</keyword>
<dbReference type="InterPro" id="IPR004358">
    <property type="entry name" value="Sig_transdc_His_kin-like_C"/>
</dbReference>
<dbReference type="InterPro" id="IPR039506">
    <property type="entry name" value="SPOB_a"/>
</dbReference>
<dbReference type="PROSITE" id="PS50109">
    <property type="entry name" value="HIS_KIN"/>
    <property type="match status" value="1"/>
</dbReference>
<dbReference type="OrthoDB" id="9792686at2"/>
<keyword evidence="5" id="KW-0597">Phosphoprotein</keyword>
<keyword evidence="4" id="KW-1003">Cell membrane</keyword>
<sequence length="517" mass="55005">MTFRSQLLALQTLVMLVVVLGAGSTAAWVQERIIRDAYVDRMIAVAGSVAQLPSVHDALDDKEPSLVIQPIAELTREAADITYVVVSDVDGIRASHPNEELIGERVSTEPNAIISGEMYVGTQTGTLGESWRVKVPITASDGTIVGQVSVGTLESQLRTEFIESLWWLLGAIGIAAVVGVLLNAWLANHMRARIYGLEPAEIKRMLETREATLHGIAEGILVTGADDRITLVNDAALRMLGHEDESGLVGEQLTSVLDIDASVSDQQLAFVEDRILLVRSDTVEVRGEQVGHAVILVDQTDLETALRELEGAQTTNDSLRAQQHEFSNTLHTIHGLIELGEAESALRVAERAGFGGALGESDAQVGIRDLEVAAMLLGKRARAKELGANLEIADDAALPDAQAGEGAARVTVLGNLIDNAFDAAGAGGTVRVSLSHDDSRVRMLVEDSGAGIAEDDRQRVFELRYSSKLGSGGKARGYGLTLVKRLLTHAGGSIEILDSSLGGAAFSVEIPIAQERA</sequence>
<dbReference type="PANTHER" id="PTHR43547:SF10">
    <property type="entry name" value="SENSOR HISTIDINE KINASE DCUS"/>
    <property type="match status" value="1"/>
</dbReference>
<dbReference type="InterPro" id="IPR036890">
    <property type="entry name" value="HATPase_C_sf"/>
</dbReference>
<reference evidence="16 17" key="1">
    <citation type="submission" date="2017-02" db="EMBL/GenBank/DDBJ databases">
        <authorList>
            <person name="Peterson S.W."/>
        </authorList>
    </citation>
    <scope>NUCLEOTIDE SEQUENCE [LARGE SCALE GENOMIC DNA]</scope>
    <source>
        <strain evidence="16 17">LMG 22410</strain>
    </source>
</reference>
<dbReference type="SUPFAM" id="SSF55874">
    <property type="entry name" value="ATPase domain of HSP90 chaperone/DNA topoisomerase II/histidine kinase"/>
    <property type="match status" value="1"/>
</dbReference>
<accession>A0A1R4GE63</accession>
<dbReference type="CDD" id="cd00075">
    <property type="entry name" value="HATPase"/>
    <property type="match status" value="1"/>
</dbReference>
<feature type="domain" description="Histidine kinase" evidence="15">
    <location>
        <begin position="412"/>
        <end position="514"/>
    </location>
</feature>
<dbReference type="GeneID" id="303173772"/>
<dbReference type="InterPro" id="IPR005467">
    <property type="entry name" value="His_kinase_dom"/>
</dbReference>
<dbReference type="InterPro" id="IPR033463">
    <property type="entry name" value="sCache_3"/>
</dbReference>
<dbReference type="Pfam" id="PF13188">
    <property type="entry name" value="PAS_8"/>
    <property type="match status" value="1"/>
</dbReference>
<dbReference type="AlphaFoldDB" id="A0A1R4GE63"/>
<dbReference type="RefSeq" id="WP_086992634.1">
    <property type="nucleotide sequence ID" value="NZ_FUHU01000044.1"/>
</dbReference>
<dbReference type="SUPFAM" id="SSF55890">
    <property type="entry name" value="Sporulation response regulatory protein Spo0B"/>
    <property type="match status" value="1"/>
</dbReference>
<keyword evidence="6" id="KW-0808">Transferase</keyword>
<protein>
    <recommendedName>
        <fullName evidence="3">histidine kinase</fullName>
        <ecNumber evidence="3">2.7.13.3</ecNumber>
    </recommendedName>
</protein>
<dbReference type="EC" id="2.7.13.3" evidence="3"/>
<evidence type="ECO:0000256" key="12">
    <source>
        <dbReference type="ARBA" id="ARBA00023012"/>
    </source>
</evidence>
<evidence type="ECO:0000256" key="5">
    <source>
        <dbReference type="ARBA" id="ARBA00022553"/>
    </source>
</evidence>
<evidence type="ECO:0000256" key="4">
    <source>
        <dbReference type="ARBA" id="ARBA00022475"/>
    </source>
</evidence>
<dbReference type="Pfam" id="PF14689">
    <property type="entry name" value="SPOB_a"/>
    <property type="match status" value="1"/>
</dbReference>
<dbReference type="Gene3D" id="3.30.565.10">
    <property type="entry name" value="Histidine kinase-like ATPase, C-terminal domain"/>
    <property type="match status" value="1"/>
</dbReference>
<dbReference type="PANTHER" id="PTHR43547">
    <property type="entry name" value="TWO-COMPONENT HISTIDINE KINASE"/>
    <property type="match status" value="1"/>
</dbReference>
<evidence type="ECO:0000256" key="14">
    <source>
        <dbReference type="SAM" id="Phobius"/>
    </source>
</evidence>